<evidence type="ECO:0000256" key="1">
    <source>
        <dbReference type="SAM" id="MobiDB-lite"/>
    </source>
</evidence>
<reference evidence="2 3" key="1">
    <citation type="submission" date="2024-09" db="EMBL/GenBank/DDBJ databases">
        <title>Chromosome-scale assembly of Riccia fluitans.</title>
        <authorList>
            <person name="Paukszto L."/>
            <person name="Sawicki J."/>
            <person name="Karawczyk K."/>
            <person name="Piernik-Szablinska J."/>
            <person name="Szczecinska M."/>
            <person name="Mazdziarz M."/>
        </authorList>
    </citation>
    <scope>NUCLEOTIDE SEQUENCE [LARGE SCALE GENOMIC DNA]</scope>
    <source>
        <strain evidence="2">Rf_01</strain>
        <tissue evidence="2">Aerial parts of the thallus</tissue>
    </source>
</reference>
<dbReference type="AlphaFoldDB" id="A0ABD1YQ29"/>
<name>A0ABD1YQ29_9MARC</name>
<evidence type="ECO:0000313" key="2">
    <source>
        <dbReference type="EMBL" id="KAL2631537.1"/>
    </source>
</evidence>
<keyword evidence="3" id="KW-1185">Reference proteome</keyword>
<dbReference type="EMBL" id="JBHFFA010000004">
    <property type="protein sequence ID" value="KAL2631537.1"/>
    <property type="molecule type" value="Genomic_DNA"/>
</dbReference>
<feature type="region of interest" description="Disordered" evidence="1">
    <location>
        <begin position="41"/>
        <end position="62"/>
    </location>
</feature>
<protein>
    <submittedName>
        <fullName evidence="2">Uncharacterized protein</fullName>
    </submittedName>
</protein>
<evidence type="ECO:0000313" key="3">
    <source>
        <dbReference type="Proteomes" id="UP001605036"/>
    </source>
</evidence>
<sequence length="120" mass="13360">MGRTPLIGILTIVRQEIEMGFNEASFKTRWNRKIKGLENIRLPMGDPPQTAGELSVDEGEEESHVTDRAISVEAADSDVNRNIDRTQEEQSLCSQTHSERRAFVIGIASAVDHPEVANDE</sequence>
<accession>A0ABD1YQ29</accession>
<gene>
    <name evidence="2" type="ORF">R1flu_016223</name>
</gene>
<dbReference type="Proteomes" id="UP001605036">
    <property type="component" value="Unassembled WGS sequence"/>
</dbReference>
<comment type="caution">
    <text evidence="2">The sequence shown here is derived from an EMBL/GenBank/DDBJ whole genome shotgun (WGS) entry which is preliminary data.</text>
</comment>
<organism evidence="2 3">
    <name type="scientific">Riccia fluitans</name>
    <dbReference type="NCBI Taxonomy" id="41844"/>
    <lineage>
        <taxon>Eukaryota</taxon>
        <taxon>Viridiplantae</taxon>
        <taxon>Streptophyta</taxon>
        <taxon>Embryophyta</taxon>
        <taxon>Marchantiophyta</taxon>
        <taxon>Marchantiopsida</taxon>
        <taxon>Marchantiidae</taxon>
        <taxon>Marchantiales</taxon>
        <taxon>Ricciaceae</taxon>
        <taxon>Riccia</taxon>
    </lineage>
</organism>
<proteinExistence type="predicted"/>